<evidence type="ECO:0000256" key="1">
    <source>
        <dbReference type="SAM" id="MobiDB-lite"/>
    </source>
</evidence>
<keyword evidence="4" id="KW-1185">Reference proteome</keyword>
<dbReference type="AlphaFoldDB" id="A0A9W9T2D5"/>
<feature type="region of interest" description="Disordered" evidence="1">
    <location>
        <begin position="1"/>
        <end position="27"/>
    </location>
</feature>
<name>A0A9W9T2D5_9EURO</name>
<feature type="region of interest" description="Disordered" evidence="1">
    <location>
        <begin position="86"/>
        <end position="114"/>
    </location>
</feature>
<feature type="compositionally biased region" description="Basic and acidic residues" evidence="1">
    <location>
        <begin position="86"/>
        <end position="99"/>
    </location>
</feature>
<reference evidence="3" key="2">
    <citation type="journal article" date="2023" name="IMA Fungus">
        <title>Comparative genomic study of the Penicillium genus elucidates a diverse pangenome and 15 lateral gene transfer events.</title>
        <authorList>
            <person name="Petersen C."/>
            <person name="Sorensen T."/>
            <person name="Nielsen M.R."/>
            <person name="Sondergaard T.E."/>
            <person name="Sorensen J.L."/>
            <person name="Fitzpatrick D.A."/>
            <person name="Frisvad J.C."/>
            <person name="Nielsen K.L."/>
        </authorList>
    </citation>
    <scope>NUCLEOTIDE SEQUENCE</scope>
    <source>
        <strain evidence="3">IBT 16849</strain>
    </source>
</reference>
<protein>
    <recommendedName>
        <fullName evidence="2">Myb-like DNA-binding domain-containing protein</fullName>
    </recommendedName>
</protein>
<sequence length="114" mass="12743">MAPPKKDKMHVTAVSPSKVEKTHAPRADRKTFTKNEVFLYLVIKNSGAKVDYEAISKALGKSKVAAVMQMSRLSKGIEEFLKHQEGMIENMNDHTHPEDTTNANQDESNGDEDE</sequence>
<reference evidence="3" key="1">
    <citation type="submission" date="2022-11" db="EMBL/GenBank/DDBJ databases">
        <authorList>
            <person name="Petersen C."/>
        </authorList>
    </citation>
    <scope>NUCLEOTIDE SEQUENCE</scope>
    <source>
        <strain evidence="3">IBT 16849</strain>
    </source>
</reference>
<dbReference type="Proteomes" id="UP001150879">
    <property type="component" value="Unassembled WGS sequence"/>
</dbReference>
<evidence type="ECO:0000313" key="3">
    <source>
        <dbReference type="EMBL" id="KAJ5206928.1"/>
    </source>
</evidence>
<proteinExistence type="predicted"/>
<accession>A0A9W9T2D5</accession>
<comment type="caution">
    <text evidence="3">The sequence shown here is derived from an EMBL/GenBank/DDBJ whole genome shotgun (WGS) entry which is preliminary data.</text>
</comment>
<feature type="compositionally biased region" description="Basic and acidic residues" evidence="1">
    <location>
        <begin position="1"/>
        <end position="10"/>
    </location>
</feature>
<organism evidence="3 4">
    <name type="scientific">Penicillium cf. griseofulvum</name>
    <dbReference type="NCBI Taxonomy" id="2972120"/>
    <lineage>
        <taxon>Eukaryota</taxon>
        <taxon>Fungi</taxon>
        <taxon>Dikarya</taxon>
        <taxon>Ascomycota</taxon>
        <taxon>Pezizomycotina</taxon>
        <taxon>Eurotiomycetes</taxon>
        <taxon>Eurotiomycetidae</taxon>
        <taxon>Eurotiales</taxon>
        <taxon>Aspergillaceae</taxon>
        <taxon>Penicillium</taxon>
    </lineage>
</organism>
<dbReference type="EMBL" id="JAPQKP010000002">
    <property type="protein sequence ID" value="KAJ5206928.1"/>
    <property type="molecule type" value="Genomic_DNA"/>
</dbReference>
<evidence type="ECO:0000259" key="2">
    <source>
        <dbReference type="Pfam" id="PF22980"/>
    </source>
</evidence>
<feature type="domain" description="Myb-like DNA-binding" evidence="2">
    <location>
        <begin position="34"/>
        <end position="78"/>
    </location>
</feature>
<gene>
    <name evidence="3" type="ORF">N7472_003376</name>
</gene>
<evidence type="ECO:0000313" key="4">
    <source>
        <dbReference type="Proteomes" id="UP001150879"/>
    </source>
</evidence>
<feature type="compositionally biased region" description="Basic and acidic residues" evidence="1">
    <location>
        <begin position="18"/>
        <end position="27"/>
    </location>
</feature>
<dbReference type="Pfam" id="PF22980">
    <property type="entry name" value="Myb_DNA-bind_8"/>
    <property type="match status" value="1"/>
</dbReference>
<dbReference type="InterPro" id="IPR054505">
    <property type="entry name" value="Myb_DNA-bind_8"/>
</dbReference>